<evidence type="ECO:0000313" key="1">
    <source>
        <dbReference type="EMBL" id="KAJ8730787.1"/>
    </source>
</evidence>
<proteinExistence type="predicted"/>
<gene>
    <name evidence="1" type="ORF">PYW08_002200</name>
</gene>
<name>A0ACC2R3S8_9NEOP</name>
<organism evidence="1 2">
    <name type="scientific">Mythimna loreyi</name>
    <dbReference type="NCBI Taxonomy" id="667449"/>
    <lineage>
        <taxon>Eukaryota</taxon>
        <taxon>Metazoa</taxon>
        <taxon>Ecdysozoa</taxon>
        <taxon>Arthropoda</taxon>
        <taxon>Hexapoda</taxon>
        <taxon>Insecta</taxon>
        <taxon>Pterygota</taxon>
        <taxon>Neoptera</taxon>
        <taxon>Endopterygota</taxon>
        <taxon>Lepidoptera</taxon>
        <taxon>Glossata</taxon>
        <taxon>Ditrysia</taxon>
        <taxon>Noctuoidea</taxon>
        <taxon>Noctuidae</taxon>
        <taxon>Noctuinae</taxon>
        <taxon>Hadenini</taxon>
        <taxon>Mythimna</taxon>
    </lineage>
</organism>
<comment type="caution">
    <text evidence="1">The sequence shown here is derived from an EMBL/GenBank/DDBJ whole genome shotgun (WGS) entry which is preliminary data.</text>
</comment>
<keyword evidence="2" id="KW-1185">Reference proteome</keyword>
<dbReference type="EMBL" id="CM056788">
    <property type="protein sequence ID" value="KAJ8730787.1"/>
    <property type="molecule type" value="Genomic_DNA"/>
</dbReference>
<dbReference type="Proteomes" id="UP001231649">
    <property type="component" value="Chromosome 12"/>
</dbReference>
<evidence type="ECO:0000313" key="2">
    <source>
        <dbReference type="Proteomes" id="UP001231649"/>
    </source>
</evidence>
<reference evidence="1" key="1">
    <citation type="submission" date="2023-03" db="EMBL/GenBank/DDBJ databases">
        <title>Chromosome-level genomes of two armyworms, Mythimna separata and Mythimna loreyi, provide insights into the biosynthesis and reception of sex pheromones.</title>
        <authorList>
            <person name="Zhao H."/>
        </authorList>
    </citation>
    <scope>NUCLEOTIDE SEQUENCE</scope>
    <source>
        <strain evidence="1">BeijingLab</strain>
    </source>
</reference>
<protein>
    <submittedName>
        <fullName evidence="1">Uncharacterized protein</fullName>
    </submittedName>
</protein>
<sequence length="1241" mass="138688">MALVEQLNNLHLDQLDHGWVTAIYQTEFLEFCDLPPEYESAIESLDLNTTFMDIIEATDAWLTSEYIPNEEKSWASLSKIVRHKKVLAILGYYIDYGSKNVHTREYRNYALLASRVYYKLLSIPGFKVYHIYHSQLFAQSLACLHFPLEMCENASNFNSKELTKEVNFVLKQLSEFVADLTVIVEHLQLSPNDMNFEEILGNLVDITGYAIVDKLNVDKLVLERISSMIYKIIHTLLTDSRGSNEKAITLLFKCILPKLVSTSLDAKHANKCIGPSYVTYSFLLLATHGKAALNGYMCLLEHLCLSPDGLERAEVRDLRSKLVVGMMSSLPPASYTEFLKWLIDLSVASRLSHRQLALETLAKLLDSGHEEHEEPAGQTPETTENDAPIAGPSNQQEPQQDDPQTPQQQSNGAAQQEEETMGEDTVSSLRARKHKVMHVEMLRAVYERTDDESGTVRTRALVILTRCLTSKHVPLINAMKHLNGDGEVSRLMAVVARSANDERAIVRKAAATLLQQLLADTGAPPPQGQQLAFLVSLCRDASIIVRTAAIAGLGELLTVRPSEIVLNAFLDGPLHQVSDPETKVQEQVLSLIEKLLIDRLRKFTAPGCDDPMPWMFLAAIIRRNKNKHLHKVCLMLSKSAKCINHRLVDILSTHLGVMGDERDLQCLLLLTSVAPHVDYSDVAFVLDYYYKLTDNEQSRDARLLGLTLELLGAWSRFMAALERTQLREHLVQRLAIASRIACRIKCTQLASQLDPDNLTWATEMMQLSERRAVSTGDVEEALRAADLSLAAPVPPSAGLLRVFLAVADAPPDWDAPRCATAVAGMARLCIRARDAAATCAPVFAALLARSTEPLAVRVNSLVGLSDICARYLTQWDTRMTTSARATPPPLGHEDDNIRARDAAATCAPVFAALLARSTEPLAVRVNSLVGLSDICARYTGIVEPLLGTMCDCLLTDAPTMLRRMATRQLTRLLLGGFLRLRTPLYYRYCALLADEDVDVREPAEYYVTCGLTVDVIYHHFVECVLFYNRQEINITFDNRQLIYDVMLQRMSLVQKLNIQCRLAREVLEHAADLTDEGDDELPPAMNDALLDTITLLCGPRMKLPKKQPKSGEVNDIDDLQERVTTNIVSHKMKIQVAEVLVPAVLRLYARLSPRGGQINTYLVQFANDLLKDYEQEIKELFEDNEELMKSIQRFQSTIGAQATFGNVRNLVTCTAPPEPDTPRAPRRARPAAPPRKRALRI</sequence>
<accession>A0ACC2R3S8</accession>